<name>A0A1G7J1Q4_9RHOB</name>
<accession>A0A1G7J1Q4</accession>
<keyword evidence="4 9" id="KW-0997">Cell inner membrane</keyword>
<evidence type="ECO:0000256" key="9">
    <source>
        <dbReference type="RuleBase" id="RU369079"/>
    </source>
</evidence>
<evidence type="ECO:0000313" key="12">
    <source>
        <dbReference type="Proteomes" id="UP000198994"/>
    </source>
</evidence>
<dbReference type="OrthoDB" id="4964541at2"/>
<feature type="transmembrane region" description="Helical" evidence="9">
    <location>
        <begin position="46"/>
        <end position="67"/>
    </location>
</feature>
<dbReference type="GO" id="GO:0022857">
    <property type="term" value="F:transmembrane transporter activity"/>
    <property type="evidence" value="ECO:0007669"/>
    <property type="project" value="UniProtKB-UniRule"/>
</dbReference>
<organism evidence="11 12">
    <name type="scientific">Salipiger thiooxidans</name>
    <dbReference type="NCBI Taxonomy" id="282683"/>
    <lineage>
        <taxon>Bacteria</taxon>
        <taxon>Pseudomonadati</taxon>
        <taxon>Pseudomonadota</taxon>
        <taxon>Alphaproteobacteria</taxon>
        <taxon>Rhodobacterales</taxon>
        <taxon>Roseobacteraceae</taxon>
        <taxon>Salipiger</taxon>
    </lineage>
</organism>
<gene>
    <name evidence="11" type="ORF">SAMN04488105_11427</name>
</gene>
<dbReference type="AlphaFoldDB" id="A0A1G7J1Q4"/>
<keyword evidence="2 9" id="KW-0813">Transport</keyword>
<sequence length="181" mass="19769">MRTLISIIETISLWSGRIAALLLVPLVFAMVYEVVSRYVFSAPTQWAFEISYMLMGTIFTLGLSYCLRNDAHVNVDILPSLLPARVNAVIEVLAFGGMTVLLVWLTITLGEGVARTYRTGEGSGLSAWNPKVWPFRLVYTVGFALFSLQVFGRFLEALLVLSGGKPPSHPDATVDEKAGAA</sequence>
<evidence type="ECO:0000256" key="4">
    <source>
        <dbReference type="ARBA" id="ARBA00022519"/>
    </source>
</evidence>
<feature type="transmembrane region" description="Helical" evidence="9">
    <location>
        <begin position="137"/>
        <end position="155"/>
    </location>
</feature>
<keyword evidence="3" id="KW-1003">Cell membrane</keyword>
<feature type="domain" description="Tripartite ATP-independent periplasmic transporters DctQ component" evidence="10">
    <location>
        <begin position="27"/>
        <end position="158"/>
    </location>
</feature>
<dbReference type="GO" id="GO:0005886">
    <property type="term" value="C:plasma membrane"/>
    <property type="evidence" value="ECO:0007669"/>
    <property type="project" value="UniProtKB-SubCell"/>
</dbReference>
<evidence type="ECO:0000256" key="2">
    <source>
        <dbReference type="ARBA" id="ARBA00022448"/>
    </source>
</evidence>
<evidence type="ECO:0000313" key="11">
    <source>
        <dbReference type="EMBL" id="SDF18459.1"/>
    </source>
</evidence>
<feature type="transmembrane region" description="Helical" evidence="9">
    <location>
        <begin position="88"/>
        <end position="107"/>
    </location>
</feature>
<comment type="subcellular location">
    <subcellularLocation>
        <location evidence="1 9">Cell inner membrane</location>
        <topology evidence="1 9">Multi-pass membrane protein</topology>
    </subcellularLocation>
</comment>
<evidence type="ECO:0000256" key="6">
    <source>
        <dbReference type="ARBA" id="ARBA00022989"/>
    </source>
</evidence>
<dbReference type="RefSeq" id="WP_089962373.1">
    <property type="nucleotide sequence ID" value="NZ_FNAV01000014.1"/>
</dbReference>
<dbReference type="STRING" id="282683.SAMN04488105_11427"/>
<comment type="subunit">
    <text evidence="9">The complex comprises the extracytoplasmic solute receptor protein and the two transmembrane proteins.</text>
</comment>
<keyword evidence="12" id="KW-1185">Reference proteome</keyword>
<dbReference type="Pfam" id="PF04290">
    <property type="entry name" value="DctQ"/>
    <property type="match status" value="1"/>
</dbReference>
<dbReference type="PANTHER" id="PTHR35011">
    <property type="entry name" value="2,3-DIKETO-L-GULONATE TRAP TRANSPORTER SMALL PERMEASE PROTEIN YIAM"/>
    <property type="match status" value="1"/>
</dbReference>
<keyword evidence="5 9" id="KW-0812">Transmembrane</keyword>
<evidence type="ECO:0000256" key="8">
    <source>
        <dbReference type="ARBA" id="ARBA00038436"/>
    </source>
</evidence>
<reference evidence="12" key="1">
    <citation type="submission" date="2016-10" db="EMBL/GenBank/DDBJ databases">
        <authorList>
            <person name="Varghese N."/>
            <person name="Submissions S."/>
        </authorList>
    </citation>
    <scope>NUCLEOTIDE SEQUENCE [LARGE SCALE GENOMIC DNA]</scope>
    <source>
        <strain evidence="12">DSM 10146</strain>
    </source>
</reference>
<evidence type="ECO:0000256" key="3">
    <source>
        <dbReference type="ARBA" id="ARBA00022475"/>
    </source>
</evidence>
<comment type="similarity">
    <text evidence="8 9">Belongs to the TRAP transporter small permease family.</text>
</comment>
<dbReference type="InterPro" id="IPR055348">
    <property type="entry name" value="DctQ"/>
</dbReference>
<proteinExistence type="inferred from homology"/>
<dbReference type="Proteomes" id="UP000198994">
    <property type="component" value="Unassembled WGS sequence"/>
</dbReference>
<protein>
    <recommendedName>
        <fullName evidence="9">TRAP transporter small permease protein</fullName>
    </recommendedName>
</protein>
<keyword evidence="6 9" id="KW-1133">Transmembrane helix</keyword>
<feature type="transmembrane region" description="Helical" evidence="9">
    <location>
        <begin position="20"/>
        <end position="40"/>
    </location>
</feature>
<keyword evidence="7 9" id="KW-0472">Membrane</keyword>
<comment type="function">
    <text evidence="9">Part of the tripartite ATP-independent periplasmic (TRAP) transport system.</text>
</comment>
<dbReference type="InterPro" id="IPR007387">
    <property type="entry name" value="TRAP_DctQ"/>
</dbReference>
<evidence type="ECO:0000256" key="7">
    <source>
        <dbReference type="ARBA" id="ARBA00023136"/>
    </source>
</evidence>
<dbReference type="EMBL" id="FNAV01000014">
    <property type="protein sequence ID" value="SDF18459.1"/>
    <property type="molecule type" value="Genomic_DNA"/>
</dbReference>
<evidence type="ECO:0000259" key="10">
    <source>
        <dbReference type="Pfam" id="PF04290"/>
    </source>
</evidence>
<evidence type="ECO:0000256" key="5">
    <source>
        <dbReference type="ARBA" id="ARBA00022692"/>
    </source>
</evidence>
<evidence type="ECO:0000256" key="1">
    <source>
        <dbReference type="ARBA" id="ARBA00004429"/>
    </source>
</evidence>